<organism evidence="2 3">
    <name type="scientific">Oceanibaculum indicum</name>
    <dbReference type="NCBI Taxonomy" id="526216"/>
    <lineage>
        <taxon>Bacteria</taxon>
        <taxon>Pseudomonadati</taxon>
        <taxon>Pseudomonadota</taxon>
        <taxon>Alphaproteobacteria</taxon>
        <taxon>Rhodospirillales</taxon>
        <taxon>Oceanibaculaceae</taxon>
        <taxon>Oceanibaculum</taxon>
    </lineage>
</organism>
<protein>
    <submittedName>
        <fullName evidence="2">TRAP transporter TAXI family solute receptor</fullName>
    </submittedName>
</protein>
<name>A0A420WBK5_9PROT</name>
<feature type="signal peptide" evidence="1">
    <location>
        <begin position="1"/>
        <end position="21"/>
    </location>
</feature>
<evidence type="ECO:0000313" key="2">
    <source>
        <dbReference type="EMBL" id="RKQ68409.1"/>
    </source>
</evidence>
<dbReference type="InterPro" id="IPR011852">
    <property type="entry name" value="TRAP_TAXI"/>
</dbReference>
<proteinExistence type="predicted"/>
<keyword evidence="2" id="KW-0675">Receptor</keyword>
<dbReference type="NCBIfam" id="TIGR02122">
    <property type="entry name" value="TRAP_TAXI"/>
    <property type="match status" value="1"/>
</dbReference>
<dbReference type="AlphaFoldDB" id="A0A420WBK5"/>
<sequence length="327" mass="34973">MLKKTAAAMALSLGLALGAGALSSDAAAQTRVTLKSAKAGTSYYVMMVQLGEMMKAQSGGKIQATVEESQGSVQNVKESARRPGNFLFTTPPSLLASARDGKKPFEGETGYDRVRTLFVMPFVTIHFAVQQDSGITDVMQLEGKKFIAGGKGTFCEGRTRRIFELLGLEGKVEAVDVELSAASNAMRNDKVAGFATCSSHPTPQLVELATTNPLTVLSFTDAQRESILKADPMSGPLTIAAGTYKGQDKPVNTVGVPVGAFATTDMDDETAYFITKNFWQQRDALAKENPWWAGVSPEMVNQLGTKLHPGALKFYKEAGVKLDASLM</sequence>
<evidence type="ECO:0000313" key="3">
    <source>
        <dbReference type="Proteomes" id="UP000277424"/>
    </source>
</evidence>
<dbReference type="RefSeq" id="WP_008943897.1">
    <property type="nucleotide sequence ID" value="NZ_RBIG01000003.1"/>
</dbReference>
<dbReference type="SUPFAM" id="SSF53850">
    <property type="entry name" value="Periplasmic binding protein-like II"/>
    <property type="match status" value="1"/>
</dbReference>
<dbReference type="Gene3D" id="3.40.190.10">
    <property type="entry name" value="Periplasmic binding protein-like II"/>
    <property type="match status" value="2"/>
</dbReference>
<dbReference type="PANTHER" id="PTHR42941:SF1">
    <property type="entry name" value="SLL1037 PROTEIN"/>
    <property type="match status" value="1"/>
</dbReference>
<keyword evidence="1" id="KW-0732">Signal</keyword>
<dbReference type="Pfam" id="PF16868">
    <property type="entry name" value="NMT1_3"/>
    <property type="match status" value="1"/>
</dbReference>
<dbReference type="EMBL" id="RBIG01000003">
    <property type="protein sequence ID" value="RKQ68409.1"/>
    <property type="molecule type" value="Genomic_DNA"/>
</dbReference>
<comment type="caution">
    <text evidence="2">The sequence shown here is derived from an EMBL/GenBank/DDBJ whole genome shotgun (WGS) entry which is preliminary data.</text>
</comment>
<dbReference type="PANTHER" id="PTHR42941">
    <property type="entry name" value="SLL1037 PROTEIN"/>
    <property type="match status" value="1"/>
</dbReference>
<gene>
    <name evidence="2" type="ORF">BCL74_2888</name>
</gene>
<feature type="chain" id="PRO_5019012515" evidence="1">
    <location>
        <begin position="22"/>
        <end position="327"/>
    </location>
</feature>
<accession>A0A420WBK5</accession>
<reference evidence="2 3" key="1">
    <citation type="submission" date="2018-10" db="EMBL/GenBank/DDBJ databases">
        <title>Comparative analysis of microorganisms from saline springs in Andes Mountain Range, Colombia.</title>
        <authorList>
            <person name="Rubin E."/>
        </authorList>
    </citation>
    <scope>NUCLEOTIDE SEQUENCE [LARGE SCALE GENOMIC DNA]</scope>
    <source>
        <strain evidence="2 3">USBA 36</strain>
    </source>
</reference>
<evidence type="ECO:0000256" key="1">
    <source>
        <dbReference type="SAM" id="SignalP"/>
    </source>
</evidence>
<dbReference type="Proteomes" id="UP000277424">
    <property type="component" value="Unassembled WGS sequence"/>
</dbReference>